<dbReference type="GO" id="GO:0007283">
    <property type="term" value="P:spermatogenesis"/>
    <property type="evidence" value="ECO:0007669"/>
    <property type="project" value="TreeGrafter"/>
</dbReference>
<reference evidence="2" key="1">
    <citation type="submission" date="2017-07" db="EMBL/GenBank/DDBJ databases">
        <authorList>
            <person name="Mikheyev A."/>
            <person name="Grau M."/>
        </authorList>
    </citation>
    <scope>NUCLEOTIDE SEQUENCE</scope>
    <source>
        <tissue evidence="2">Venom_gland</tissue>
    </source>
</reference>
<dbReference type="Pfam" id="PF14912">
    <property type="entry name" value="THEG"/>
    <property type="match status" value="2"/>
</dbReference>
<protein>
    <recommendedName>
        <fullName evidence="3">Theg spermatid protein</fullName>
    </recommendedName>
</protein>
<accession>A0A2D4PF79</accession>
<organism evidence="2">
    <name type="scientific">Micrurus surinamensis</name>
    <name type="common">Surinam coral snake</name>
    <dbReference type="NCBI Taxonomy" id="129470"/>
    <lineage>
        <taxon>Eukaryota</taxon>
        <taxon>Metazoa</taxon>
        <taxon>Chordata</taxon>
        <taxon>Craniata</taxon>
        <taxon>Vertebrata</taxon>
        <taxon>Euteleostomi</taxon>
        <taxon>Lepidosauria</taxon>
        <taxon>Squamata</taxon>
        <taxon>Bifurcata</taxon>
        <taxon>Unidentata</taxon>
        <taxon>Episquamata</taxon>
        <taxon>Toxicofera</taxon>
        <taxon>Serpentes</taxon>
        <taxon>Colubroidea</taxon>
        <taxon>Elapidae</taxon>
        <taxon>Elapinae</taxon>
        <taxon>Micrurus</taxon>
    </lineage>
</organism>
<dbReference type="InterPro" id="IPR006623">
    <property type="entry name" value="THEG"/>
</dbReference>
<name>A0A2D4PF79_MICSU</name>
<reference evidence="2" key="2">
    <citation type="submission" date="2017-11" db="EMBL/GenBank/DDBJ databases">
        <title>Coralsnake Venomics: Analyses of Venom Gland Transcriptomes and Proteomes of Six Brazilian Taxa.</title>
        <authorList>
            <person name="Aird S.D."/>
            <person name="Jorge da Silva N."/>
            <person name="Qiu L."/>
            <person name="Villar-Briones A."/>
            <person name="Aparecida-Saddi V."/>
            <person name="Campos-Telles M.P."/>
            <person name="Grau M."/>
            <person name="Mikheyev A.S."/>
        </authorList>
    </citation>
    <scope>NUCLEOTIDE SEQUENCE</scope>
    <source>
        <tissue evidence="2">Venom_gland</tissue>
    </source>
</reference>
<proteinExistence type="predicted"/>
<keyword evidence="1" id="KW-0677">Repeat</keyword>
<dbReference type="EMBL" id="IACN01062133">
    <property type="protein sequence ID" value="LAB56671.1"/>
    <property type="molecule type" value="Transcribed_RNA"/>
</dbReference>
<sequence length="201" mass="23254">MPSEWELKQDRLSILARPKVNHQVLLSRPSVYWVDKIPKEQPRYTIPVMTSRQEELSEFKMVHPSYKYNRFFPETSITPTALDVVASPRLNNLSRPRPVTDISELNNLNWFMVRKGALTAVPTPRIIALAKPKCSPTTSEKPHKKRHPVPTAEKLEQLSRPRVYIFEAHDPYKVSKAALKYDPSPRIIEISRPARVRGRII</sequence>
<evidence type="ECO:0000313" key="2">
    <source>
        <dbReference type="EMBL" id="LAB56671.1"/>
    </source>
</evidence>
<dbReference type="SMART" id="SM00705">
    <property type="entry name" value="THEG"/>
    <property type="match status" value="5"/>
</dbReference>
<dbReference type="PANTHER" id="PTHR15901:SF16">
    <property type="entry name" value="TESTICULAR HAPLOID EXPRESSED GENE PROTEIN"/>
    <property type="match status" value="1"/>
</dbReference>
<dbReference type="PANTHER" id="PTHR15901">
    <property type="entry name" value="TESTICULAR HAPLOID EXPRESSED GENE PROTEIN"/>
    <property type="match status" value="1"/>
</dbReference>
<dbReference type="InterPro" id="IPR042401">
    <property type="entry name" value="SPMAP2-like"/>
</dbReference>
<evidence type="ECO:0000256" key="1">
    <source>
        <dbReference type="ARBA" id="ARBA00022737"/>
    </source>
</evidence>
<dbReference type="AlphaFoldDB" id="A0A2D4PF79"/>
<evidence type="ECO:0008006" key="3">
    <source>
        <dbReference type="Google" id="ProtNLM"/>
    </source>
</evidence>